<accession>A0A8J4DCU1</accession>
<evidence type="ECO:0000256" key="1">
    <source>
        <dbReference type="SAM" id="MobiDB-lite"/>
    </source>
</evidence>
<feature type="region of interest" description="Disordered" evidence="1">
    <location>
        <begin position="108"/>
        <end position="129"/>
    </location>
</feature>
<reference evidence="2" key="1">
    <citation type="journal article" date="2021" name="Proc. Natl. Acad. Sci. U.S.A.">
        <title>Three genomes in the algal genus Volvox reveal the fate of a haploid sex-determining region after a transition to homothallism.</title>
        <authorList>
            <person name="Yamamoto K."/>
            <person name="Hamaji T."/>
            <person name="Kawai-Toyooka H."/>
            <person name="Matsuzaki R."/>
            <person name="Takahashi F."/>
            <person name="Nishimura Y."/>
            <person name="Kawachi M."/>
            <person name="Noguchi H."/>
            <person name="Minakuchi Y."/>
            <person name="Umen J.G."/>
            <person name="Toyoda A."/>
            <person name="Nozaki H."/>
        </authorList>
    </citation>
    <scope>NUCLEOTIDE SEQUENCE</scope>
    <source>
        <strain evidence="2">NIES-3785</strain>
    </source>
</reference>
<dbReference type="AlphaFoldDB" id="A0A8J4DCU1"/>
<gene>
    <name evidence="2" type="ORF">Vretimale_4826</name>
</gene>
<dbReference type="EMBL" id="BNCQ01000006">
    <property type="protein sequence ID" value="GIL99677.1"/>
    <property type="molecule type" value="Genomic_DNA"/>
</dbReference>
<evidence type="ECO:0000313" key="3">
    <source>
        <dbReference type="Proteomes" id="UP000722791"/>
    </source>
</evidence>
<comment type="caution">
    <text evidence="2">The sequence shown here is derived from an EMBL/GenBank/DDBJ whole genome shotgun (WGS) entry which is preliminary data.</text>
</comment>
<name>A0A8J4DCU1_9CHLO</name>
<protein>
    <submittedName>
        <fullName evidence="2">Uncharacterized protein</fullName>
    </submittedName>
</protein>
<feature type="compositionally biased region" description="Pro residues" evidence="1">
    <location>
        <begin position="171"/>
        <end position="182"/>
    </location>
</feature>
<evidence type="ECO:0000313" key="2">
    <source>
        <dbReference type="EMBL" id="GIL99677.1"/>
    </source>
</evidence>
<dbReference type="Proteomes" id="UP000722791">
    <property type="component" value="Unassembled WGS sequence"/>
</dbReference>
<proteinExistence type="predicted"/>
<feature type="region of interest" description="Disordered" evidence="1">
    <location>
        <begin position="158"/>
        <end position="196"/>
    </location>
</feature>
<organism evidence="2 3">
    <name type="scientific">Volvox reticuliferus</name>
    <dbReference type="NCBI Taxonomy" id="1737510"/>
    <lineage>
        <taxon>Eukaryota</taxon>
        <taxon>Viridiplantae</taxon>
        <taxon>Chlorophyta</taxon>
        <taxon>core chlorophytes</taxon>
        <taxon>Chlorophyceae</taxon>
        <taxon>CS clade</taxon>
        <taxon>Chlamydomonadales</taxon>
        <taxon>Volvocaceae</taxon>
        <taxon>Volvox</taxon>
    </lineage>
</organism>
<feature type="compositionally biased region" description="Low complexity" evidence="1">
    <location>
        <begin position="158"/>
        <end position="167"/>
    </location>
</feature>
<sequence>MLGIVLECACSISPGVESLSKPSHTGSAAAMTLWVAVGRQDEEAALIFEGHSECRRTCAAGTMCESHLIPNSVGSQTNSLLRGGTQRHPGLILTWATGRRAASPILPSVAPPETAAPPHHSRAHHGTRTPVGLMSLTSEQQPQLDASAVAAAAAASCAPGTAGDAAAMRPGPAPLPSAPPPHDTCACTATRPAAST</sequence>